<reference evidence="2" key="1">
    <citation type="submission" date="2021-11" db="EMBL/GenBank/DDBJ databases">
        <title>A Novel Adlercreutzia Species, isolated from a Allomyrina dichotoma larva feces.</title>
        <authorList>
            <person name="Suh M.K."/>
        </authorList>
    </citation>
    <scope>NUCLEOTIDE SEQUENCE</scope>
    <source>
        <strain evidence="2">JBNU-10</strain>
    </source>
</reference>
<protein>
    <submittedName>
        <fullName evidence="2">GNAT family N-acetyltransferase</fullName>
        <ecNumber evidence="2">2.3.1.-</ecNumber>
    </submittedName>
</protein>
<sequence>MLVEFQPVVTDEDKERLAQMAGEIWREYWPALIGEAQTEYMVANFQSLEAIERDMAEHGYEYWLVRAADELTEPELAAGAEPAFRDVGYTGGRVEAETGRFFISKIYLYAHERGKHFASRVIAFYDRLCADRGLAAMYLTVNKHNDLGIRAYRAKGFETIDAVETDIGEGFIMDDYIMEKPAGA</sequence>
<feature type="domain" description="N-acetyltransferase" evidence="1">
    <location>
        <begin position="31"/>
        <end position="183"/>
    </location>
</feature>
<name>A0ABS9WFF3_9ACTN</name>
<comment type="caution">
    <text evidence="2">The sequence shown here is derived from an EMBL/GenBank/DDBJ whole genome shotgun (WGS) entry which is preliminary data.</text>
</comment>
<evidence type="ECO:0000259" key="1">
    <source>
        <dbReference type="PROSITE" id="PS51186"/>
    </source>
</evidence>
<evidence type="ECO:0000313" key="2">
    <source>
        <dbReference type="EMBL" id="MCI2241594.1"/>
    </source>
</evidence>
<dbReference type="EMBL" id="JAJMLW010000001">
    <property type="protein sequence ID" value="MCI2241594.1"/>
    <property type="molecule type" value="Genomic_DNA"/>
</dbReference>
<organism evidence="2 3">
    <name type="scientific">Adlercreutzia faecimuris</name>
    <dbReference type="NCBI Taxonomy" id="2897341"/>
    <lineage>
        <taxon>Bacteria</taxon>
        <taxon>Bacillati</taxon>
        <taxon>Actinomycetota</taxon>
        <taxon>Coriobacteriia</taxon>
        <taxon>Eggerthellales</taxon>
        <taxon>Eggerthellaceae</taxon>
        <taxon>Adlercreutzia</taxon>
    </lineage>
</organism>
<dbReference type="RefSeq" id="WP_242163897.1">
    <property type="nucleotide sequence ID" value="NZ_JAJMLW010000001.1"/>
</dbReference>
<evidence type="ECO:0000313" key="3">
    <source>
        <dbReference type="Proteomes" id="UP001430755"/>
    </source>
</evidence>
<dbReference type="GO" id="GO:0016746">
    <property type="term" value="F:acyltransferase activity"/>
    <property type="evidence" value="ECO:0007669"/>
    <property type="project" value="UniProtKB-KW"/>
</dbReference>
<keyword evidence="3" id="KW-1185">Reference proteome</keyword>
<dbReference type="PROSITE" id="PS51186">
    <property type="entry name" value="GNAT"/>
    <property type="match status" value="1"/>
</dbReference>
<dbReference type="Pfam" id="PF00583">
    <property type="entry name" value="Acetyltransf_1"/>
    <property type="match status" value="1"/>
</dbReference>
<dbReference type="EC" id="2.3.1.-" evidence="2"/>
<dbReference type="InterPro" id="IPR000182">
    <property type="entry name" value="GNAT_dom"/>
</dbReference>
<proteinExistence type="predicted"/>
<accession>A0ABS9WFF3</accession>
<keyword evidence="2" id="KW-0808">Transferase</keyword>
<keyword evidence="2" id="KW-0012">Acyltransferase</keyword>
<gene>
    <name evidence="2" type="ORF">LPT13_04395</name>
</gene>
<dbReference type="Proteomes" id="UP001430755">
    <property type="component" value="Unassembled WGS sequence"/>
</dbReference>